<reference evidence="2 3" key="1">
    <citation type="submission" date="2023-07" db="EMBL/GenBank/DDBJ databases">
        <title>Genomic Encyclopedia of Type Strains, Phase IV (KMG-IV): sequencing the most valuable type-strain genomes for metagenomic binning, comparative biology and taxonomic classification.</title>
        <authorList>
            <person name="Goeker M."/>
        </authorList>
    </citation>
    <scope>NUCLEOTIDE SEQUENCE [LARGE SCALE GENOMIC DNA]</scope>
    <source>
        <strain evidence="2 3">B1-1</strain>
    </source>
</reference>
<organism evidence="2 3">
    <name type="scientific">Kaistia geumhonensis</name>
    <dbReference type="NCBI Taxonomy" id="410839"/>
    <lineage>
        <taxon>Bacteria</taxon>
        <taxon>Pseudomonadati</taxon>
        <taxon>Pseudomonadota</taxon>
        <taxon>Alphaproteobacteria</taxon>
        <taxon>Hyphomicrobiales</taxon>
        <taxon>Kaistiaceae</taxon>
        <taxon>Kaistia</taxon>
    </lineage>
</organism>
<dbReference type="Proteomes" id="UP001223743">
    <property type="component" value="Unassembled WGS sequence"/>
</dbReference>
<evidence type="ECO:0000256" key="1">
    <source>
        <dbReference type="SAM" id="Phobius"/>
    </source>
</evidence>
<comment type="caution">
    <text evidence="2">The sequence shown here is derived from an EMBL/GenBank/DDBJ whole genome shotgun (WGS) entry which is preliminary data.</text>
</comment>
<evidence type="ECO:0000313" key="2">
    <source>
        <dbReference type="EMBL" id="MDQ0518575.1"/>
    </source>
</evidence>
<keyword evidence="3" id="KW-1185">Reference proteome</keyword>
<keyword evidence="1" id="KW-0812">Transmembrane</keyword>
<feature type="transmembrane region" description="Helical" evidence="1">
    <location>
        <begin position="12"/>
        <end position="36"/>
    </location>
</feature>
<name>A0ABU0MC81_9HYPH</name>
<protein>
    <submittedName>
        <fullName evidence="2">Uncharacterized protein</fullName>
    </submittedName>
</protein>
<dbReference type="EMBL" id="JAUSWJ010000001">
    <property type="protein sequence ID" value="MDQ0518575.1"/>
    <property type="molecule type" value="Genomic_DNA"/>
</dbReference>
<sequence>MSDLHELIETLMLKAALTLMLGLVGWAGAVVFIGLATAAARNVVASPAVTWADENAAILALFLTTLGYVWLKLRPATSN</sequence>
<dbReference type="RefSeq" id="WP_266284153.1">
    <property type="nucleotide sequence ID" value="NZ_JAPKNF010000004.1"/>
</dbReference>
<accession>A0ABU0MC81</accession>
<evidence type="ECO:0000313" key="3">
    <source>
        <dbReference type="Proteomes" id="UP001223743"/>
    </source>
</evidence>
<keyword evidence="1" id="KW-0472">Membrane</keyword>
<keyword evidence="1" id="KW-1133">Transmembrane helix</keyword>
<gene>
    <name evidence="2" type="ORF">QO015_004188</name>
</gene>
<feature type="transmembrane region" description="Helical" evidence="1">
    <location>
        <begin position="56"/>
        <end position="73"/>
    </location>
</feature>
<proteinExistence type="predicted"/>